<dbReference type="GO" id="GO:0016874">
    <property type="term" value="F:ligase activity"/>
    <property type="evidence" value="ECO:0007669"/>
    <property type="project" value="UniProtKB-KW"/>
</dbReference>
<dbReference type="Proteomes" id="UP000262583">
    <property type="component" value="Chromosome"/>
</dbReference>
<dbReference type="PANTHER" id="PTHR43813:SF1">
    <property type="entry name" value="ACYL-ACTIVATING ENZYME 16, CHLOROPLASTIC-RELATED"/>
    <property type="match status" value="1"/>
</dbReference>
<protein>
    <submittedName>
        <fullName evidence="2">Long-chain-fatty-acid--CoA ligase</fullName>
    </submittedName>
</protein>
<keyword evidence="2" id="KW-0436">Ligase</keyword>
<dbReference type="InterPro" id="IPR020845">
    <property type="entry name" value="AMP-binding_CS"/>
</dbReference>
<dbReference type="InterPro" id="IPR045851">
    <property type="entry name" value="AMP-bd_C_sf"/>
</dbReference>
<accession>A0A2Z4Y3B3</accession>
<sequence>MREMTNPVETIGITSEPRTLPDIFFSTVSRWGSVLAIHAPHRQPPEKYTYQELAEQVECFGAGLLSLGIAPGDRVALLADNRPRWLISDLALVCTGAISVPRSSDTTVPEIWYIVNHSEAKAAILQDRRLYERIAHDISLAPSLQFLVMMDDSAHALERAGGITVYNFSDVVERGREQRDKFHTARQQVTPDQIAAIVYTSGTTGIPKGVPLRHRNLSYQCDIIDLGFQIHPGDVLLSILPAWHVYERVAEYFGMRHGVTIYYTDKRWLREDMAAANPAFLPCVPRIWESVYDAVMGKIRAESPIKRRLIEQLLAKSREYVRAKRLVTGKVCSSTPPPVASRLAALGKLVVLCLPHIFADILLYRKVRRLTGTKLKAAVSGGGSLAAYLDDFFEAVGIPILNGYGLTETSPVLAVRTLKENVRGTVGKPLPDTEIEIRDEDGNPLPQGQVGVIYARGPQVMDGYFRNEEETRKVLSEDGWLNTGDLGWFTWNGHLVVSGRAKDTIVLSSGENVEPEKIETVARKSPLVSQIVVVGQDRKTLGALVVPDFAQLAVRLGLPQDVPPEDLVSHPNASRLVRDEINKMLSEDGGFRAFEMINKVTLLVEPFTDANGLLTQTLKPKRNVIMSRYANVIEAMYQSDGASQL</sequence>
<dbReference type="InterPro" id="IPR000873">
    <property type="entry name" value="AMP-dep_synth/lig_dom"/>
</dbReference>
<dbReference type="Pfam" id="PF23562">
    <property type="entry name" value="AMP-binding_C_3"/>
    <property type="match status" value="1"/>
</dbReference>
<dbReference type="Pfam" id="PF00501">
    <property type="entry name" value="AMP-binding"/>
    <property type="match status" value="1"/>
</dbReference>
<evidence type="ECO:0000313" key="3">
    <source>
        <dbReference type="Proteomes" id="UP000262583"/>
    </source>
</evidence>
<dbReference type="Gene3D" id="3.30.300.30">
    <property type="match status" value="1"/>
</dbReference>
<proteinExistence type="predicted"/>
<evidence type="ECO:0000259" key="1">
    <source>
        <dbReference type="Pfam" id="PF00501"/>
    </source>
</evidence>
<gene>
    <name evidence="2" type="ORF">BRCON_0833</name>
</gene>
<dbReference type="KEGG" id="schv:BRCON_0833"/>
<dbReference type="AlphaFoldDB" id="A0A2Z4Y3B3"/>
<name>A0A2Z4Y3B3_SUMC1</name>
<dbReference type="InterPro" id="IPR052987">
    <property type="entry name" value="Chloroplast_AMP-bd_Enzymes"/>
</dbReference>
<dbReference type="EMBL" id="CP030759">
    <property type="protein sequence ID" value="AXA35610.1"/>
    <property type="molecule type" value="Genomic_DNA"/>
</dbReference>
<evidence type="ECO:0000313" key="2">
    <source>
        <dbReference type="EMBL" id="AXA35610.1"/>
    </source>
</evidence>
<dbReference type="PANTHER" id="PTHR43813">
    <property type="entry name" value="ACYL-ACTIVATING ENZYME 16, CHLOROPLASTIC-RELATED"/>
    <property type="match status" value="1"/>
</dbReference>
<reference evidence="2 3" key="1">
    <citation type="submission" date="2018-05" db="EMBL/GenBank/DDBJ databases">
        <title>A metagenomic window into the 2 km-deep terrestrial subsurface aquifer revealed taxonomically and functionally diverse microbial community comprising novel uncultured bacterial lineages.</title>
        <authorList>
            <person name="Kadnikov V.V."/>
            <person name="Mardanov A.V."/>
            <person name="Beletsky A.V."/>
            <person name="Banks D."/>
            <person name="Pimenov N.V."/>
            <person name="Frank Y.A."/>
            <person name="Karnachuk O.V."/>
            <person name="Ravin N.V."/>
        </authorList>
    </citation>
    <scope>NUCLEOTIDE SEQUENCE [LARGE SCALE GENOMIC DNA]</scope>
    <source>
        <strain evidence="2">BY</strain>
    </source>
</reference>
<dbReference type="SUPFAM" id="SSF56801">
    <property type="entry name" value="Acetyl-CoA synthetase-like"/>
    <property type="match status" value="1"/>
</dbReference>
<dbReference type="InterPro" id="IPR042099">
    <property type="entry name" value="ANL_N_sf"/>
</dbReference>
<organism evidence="2 3">
    <name type="scientific">Sumerlaea chitinivorans</name>
    <dbReference type="NCBI Taxonomy" id="2250252"/>
    <lineage>
        <taxon>Bacteria</taxon>
        <taxon>Candidatus Sumerlaeota</taxon>
        <taxon>Candidatus Sumerlaeia</taxon>
        <taxon>Candidatus Sumerlaeales</taxon>
        <taxon>Candidatus Sumerlaeaceae</taxon>
        <taxon>Candidatus Sumerlaea</taxon>
    </lineage>
</organism>
<dbReference type="PROSITE" id="PS00455">
    <property type="entry name" value="AMP_BINDING"/>
    <property type="match status" value="1"/>
</dbReference>
<dbReference type="Gene3D" id="3.40.50.12780">
    <property type="entry name" value="N-terminal domain of ligase-like"/>
    <property type="match status" value="2"/>
</dbReference>
<feature type="domain" description="AMP-dependent synthetase/ligase" evidence="1">
    <location>
        <begin position="37"/>
        <end position="465"/>
    </location>
</feature>